<protein>
    <submittedName>
        <fullName evidence="2">DUF4374 domain-containing protein</fullName>
    </submittedName>
</protein>
<dbReference type="InterPro" id="IPR025401">
    <property type="entry name" value="DUF4374"/>
</dbReference>
<accession>A0A9D9DUR1</accession>
<gene>
    <name evidence="2" type="ORF">IAB08_09685</name>
</gene>
<evidence type="ECO:0000313" key="3">
    <source>
        <dbReference type="Proteomes" id="UP000823612"/>
    </source>
</evidence>
<comment type="caution">
    <text evidence="2">The sequence shown here is derived from an EMBL/GenBank/DDBJ whole genome shotgun (WGS) entry which is preliminary data.</text>
</comment>
<name>A0A9D9DUR1_9BACT</name>
<reference evidence="2" key="2">
    <citation type="journal article" date="2021" name="PeerJ">
        <title>Extensive microbial diversity within the chicken gut microbiome revealed by metagenomics and culture.</title>
        <authorList>
            <person name="Gilroy R."/>
            <person name="Ravi A."/>
            <person name="Getino M."/>
            <person name="Pursley I."/>
            <person name="Horton D.L."/>
            <person name="Alikhan N.F."/>
            <person name="Baker D."/>
            <person name="Gharbi K."/>
            <person name="Hall N."/>
            <person name="Watson M."/>
            <person name="Adriaenssens E.M."/>
            <person name="Foster-Nyarko E."/>
            <person name="Jarju S."/>
            <person name="Secka A."/>
            <person name="Antonio M."/>
            <person name="Oren A."/>
            <person name="Chaudhuri R.R."/>
            <person name="La Ragione R."/>
            <person name="Hildebrand F."/>
            <person name="Pallen M.J."/>
        </authorList>
    </citation>
    <scope>NUCLEOTIDE SEQUENCE</scope>
    <source>
        <strain evidence="2">2889</strain>
    </source>
</reference>
<evidence type="ECO:0000256" key="1">
    <source>
        <dbReference type="SAM" id="SignalP"/>
    </source>
</evidence>
<feature type="signal peptide" evidence="1">
    <location>
        <begin position="1"/>
        <end position="23"/>
    </location>
</feature>
<keyword evidence="1" id="KW-0732">Signal</keyword>
<feature type="chain" id="PRO_5038716350" evidence="1">
    <location>
        <begin position="24"/>
        <end position="474"/>
    </location>
</feature>
<evidence type="ECO:0000313" key="2">
    <source>
        <dbReference type="EMBL" id="MBO8433542.1"/>
    </source>
</evidence>
<dbReference type="AlphaFoldDB" id="A0A9D9DUR1"/>
<dbReference type="Proteomes" id="UP000823612">
    <property type="component" value="Unassembled WGS sequence"/>
</dbReference>
<dbReference type="EMBL" id="JADIMZ010000147">
    <property type="protein sequence ID" value="MBO8433542.1"/>
    <property type="molecule type" value="Genomic_DNA"/>
</dbReference>
<dbReference type="Pfam" id="PF14298">
    <property type="entry name" value="DUF4374"/>
    <property type="match status" value="1"/>
</dbReference>
<dbReference type="PROSITE" id="PS51257">
    <property type="entry name" value="PROKAR_LIPOPROTEIN"/>
    <property type="match status" value="1"/>
</dbReference>
<proteinExistence type="predicted"/>
<organism evidence="2 3">
    <name type="scientific">Candidatus Pullibacteroides excrementavium</name>
    <dbReference type="NCBI Taxonomy" id="2840905"/>
    <lineage>
        <taxon>Bacteria</taxon>
        <taxon>Pseudomonadati</taxon>
        <taxon>Bacteroidota</taxon>
        <taxon>Bacteroidia</taxon>
        <taxon>Bacteroidales</taxon>
        <taxon>Candidatus Pullibacteroides</taxon>
    </lineage>
</organism>
<sequence>MKNNRLTLRAMLPALMIGAGVFSSCEPDNPNGDKPDVGDFSRYVIATSTTASNNTSYALLTASSIESGKVSAKGNGLLNDGATQWIFYQDQYLYALNYHQGNAGTTASYILKADSSMQKRNREYNVRRFTTYGIYDQYIMTTSSGDGPTEWADKHGYVPQSFLVSYLDVEAEDYSTNNTQDQAYLSENFLGNGEYVTLAGLLQKDGKLFSVAVPMGLSQYGCMQEDEAGNPHKWVLPGNEDLIKTESGGSGSGAYDKDELQWTQYPDSCWVAIFDNESLKTKKIIKTGKISYAAGRMKSQYYQMIWEDGNGDIYVFSPSYAKTMKDPRQQTTLPAGVVRIPDGREDFDDYYCNIEAQSNGRGFMRVWPIAEDYFLMLMYDKPYSETGYAATQLAVFKARDQKLTYVEGLPSTISGFGNTPYVENGKVYVAVTLSDANPAIYIIDPASAKATKGLEVEATQITGIGKLNYKAPLE</sequence>
<reference evidence="2" key="1">
    <citation type="submission" date="2020-10" db="EMBL/GenBank/DDBJ databases">
        <authorList>
            <person name="Gilroy R."/>
        </authorList>
    </citation>
    <scope>NUCLEOTIDE SEQUENCE</scope>
    <source>
        <strain evidence="2">2889</strain>
    </source>
</reference>